<evidence type="ECO:0000313" key="6">
    <source>
        <dbReference type="EMBL" id="KEQ08245.1"/>
    </source>
</evidence>
<keyword evidence="3" id="KW-0238">DNA-binding</keyword>
<dbReference type="RefSeq" id="WP_037168468.1">
    <property type="nucleotide sequence ID" value="NZ_JOKI01000024.1"/>
</dbReference>
<dbReference type="GO" id="GO:0003700">
    <property type="term" value="F:DNA-binding transcription factor activity"/>
    <property type="evidence" value="ECO:0007669"/>
    <property type="project" value="InterPro"/>
</dbReference>
<dbReference type="PANTHER" id="PTHR30419">
    <property type="entry name" value="HTH-TYPE TRANSCRIPTIONAL REGULATOR YBHD"/>
    <property type="match status" value="1"/>
</dbReference>
<dbReference type="InterPro" id="IPR050950">
    <property type="entry name" value="HTH-type_LysR_regulators"/>
</dbReference>
<keyword evidence="4" id="KW-0804">Transcription</keyword>
<dbReference type="PANTHER" id="PTHR30419:SF8">
    <property type="entry name" value="NITROGEN ASSIMILATION TRANSCRIPTIONAL ACTIVATOR-RELATED"/>
    <property type="match status" value="1"/>
</dbReference>
<accession>A0A922P1E6</accession>
<dbReference type="SUPFAM" id="SSF53850">
    <property type="entry name" value="Periplasmic binding protein-like II"/>
    <property type="match status" value="1"/>
</dbReference>
<sequence>MTTFTHDPTGISENVPLPNLRHLRAVEAVGRHNSIGKAALELRLSQPAVTQAVAKVEASLGRNLFQRHQKGTVLTRAGEFYLNRVRRFLDQCDAAFATVMGGEPARARYLTSAQVRSLIGISMSTTFSQAAHVSGISTSSLHRTMRDLEALLGQPVYTSSPFGLRMTDTGAGLARKLALALREMDAALDEISSLDGSESGKILIGALPMSGAYLIGAAIARLTERFPKARVVVTNAPYAILFNSLRNGAIDMIFGVLRRPDWDMEVTEIPLFTDPYCIVARSGHPLAAQAEVTRSDLLRHDWIAPGQGTPRRREYDALFEDHDQRPNMLIETSSLSTIRAILACSNRLALVSRHEIEMDEQLNLLTVLPWVPSFPPAHKGISIRSNWLPTPIQTQFVGILKESARALEND</sequence>
<dbReference type="SUPFAM" id="SSF46785">
    <property type="entry name" value="Winged helix' DNA-binding domain"/>
    <property type="match status" value="2"/>
</dbReference>
<comment type="caution">
    <text evidence="6">The sequence shown here is derived from an EMBL/GenBank/DDBJ whole genome shotgun (WGS) entry which is preliminary data.</text>
</comment>
<dbReference type="Pfam" id="PF03466">
    <property type="entry name" value="LysR_substrate"/>
    <property type="match status" value="1"/>
</dbReference>
<dbReference type="InterPro" id="IPR000847">
    <property type="entry name" value="LysR_HTH_N"/>
</dbReference>
<evidence type="ECO:0000256" key="3">
    <source>
        <dbReference type="ARBA" id="ARBA00023125"/>
    </source>
</evidence>
<dbReference type="Gene3D" id="1.10.10.10">
    <property type="entry name" value="Winged helix-like DNA-binding domain superfamily/Winged helix DNA-binding domain"/>
    <property type="match status" value="2"/>
</dbReference>
<dbReference type="Proteomes" id="UP000052167">
    <property type="component" value="Unassembled WGS sequence"/>
</dbReference>
<evidence type="ECO:0000256" key="4">
    <source>
        <dbReference type="ARBA" id="ARBA00023163"/>
    </source>
</evidence>
<comment type="similarity">
    <text evidence="1">Belongs to the LysR transcriptional regulatory family.</text>
</comment>
<keyword evidence="2" id="KW-0805">Transcription regulation</keyword>
<dbReference type="InterPro" id="IPR036390">
    <property type="entry name" value="WH_DNA-bd_sf"/>
</dbReference>
<gene>
    <name evidence="6" type="ORF">GV68_02785</name>
</gene>
<dbReference type="AlphaFoldDB" id="A0A922P1E6"/>
<dbReference type="InterPro" id="IPR005119">
    <property type="entry name" value="LysR_subst-bd"/>
</dbReference>
<proteinExistence type="inferred from homology"/>
<dbReference type="InterPro" id="IPR036388">
    <property type="entry name" value="WH-like_DNA-bd_sf"/>
</dbReference>
<dbReference type="GO" id="GO:0003677">
    <property type="term" value="F:DNA binding"/>
    <property type="evidence" value="ECO:0007669"/>
    <property type="project" value="UniProtKB-KW"/>
</dbReference>
<dbReference type="GO" id="GO:0005829">
    <property type="term" value="C:cytosol"/>
    <property type="evidence" value="ECO:0007669"/>
    <property type="project" value="TreeGrafter"/>
</dbReference>
<name>A0A922P1E6_9HYPH</name>
<dbReference type="Gene3D" id="3.40.190.290">
    <property type="match status" value="1"/>
</dbReference>
<dbReference type="OrthoDB" id="7840053at2"/>
<dbReference type="PROSITE" id="PS50931">
    <property type="entry name" value="HTH_LYSR"/>
    <property type="match status" value="2"/>
</dbReference>
<protein>
    <recommendedName>
        <fullName evidence="5">HTH lysR-type domain-containing protein</fullName>
    </recommendedName>
</protein>
<dbReference type="EMBL" id="JOKJ01000010">
    <property type="protein sequence ID" value="KEQ08245.1"/>
    <property type="molecule type" value="Genomic_DNA"/>
</dbReference>
<evidence type="ECO:0000256" key="1">
    <source>
        <dbReference type="ARBA" id="ARBA00009437"/>
    </source>
</evidence>
<dbReference type="Pfam" id="PF00126">
    <property type="entry name" value="HTH_1"/>
    <property type="match status" value="1"/>
</dbReference>
<feature type="domain" description="HTH lysR-type" evidence="5">
    <location>
        <begin position="18"/>
        <end position="75"/>
    </location>
</feature>
<evidence type="ECO:0000256" key="2">
    <source>
        <dbReference type="ARBA" id="ARBA00023015"/>
    </source>
</evidence>
<keyword evidence="7" id="KW-1185">Reference proteome</keyword>
<feature type="domain" description="HTH lysR-type" evidence="5">
    <location>
        <begin position="127"/>
        <end position="167"/>
    </location>
</feature>
<organism evidence="6 7">
    <name type="scientific">Pseudorhizobium pelagicum</name>
    <dbReference type="NCBI Taxonomy" id="1509405"/>
    <lineage>
        <taxon>Bacteria</taxon>
        <taxon>Pseudomonadati</taxon>
        <taxon>Pseudomonadota</taxon>
        <taxon>Alphaproteobacteria</taxon>
        <taxon>Hyphomicrobiales</taxon>
        <taxon>Rhizobiaceae</taxon>
        <taxon>Rhizobium/Agrobacterium group</taxon>
        <taxon>Pseudorhizobium</taxon>
    </lineage>
</organism>
<dbReference type="PRINTS" id="PR00039">
    <property type="entry name" value="HTHLYSR"/>
</dbReference>
<evidence type="ECO:0000313" key="7">
    <source>
        <dbReference type="Proteomes" id="UP000052167"/>
    </source>
</evidence>
<evidence type="ECO:0000259" key="5">
    <source>
        <dbReference type="PROSITE" id="PS50931"/>
    </source>
</evidence>
<reference evidence="6 7" key="1">
    <citation type="submission" date="2014-06" db="EMBL/GenBank/DDBJ databases">
        <title>Rhizobium pelagicum/R2-400B4.</title>
        <authorList>
            <person name="Kimes N.E."/>
            <person name="Lopez-Perez M."/>
        </authorList>
    </citation>
    <scope>NUCLEOTIDE SEQUENCE [LARGE SCALE GENOMIC DNA]</scope>
    <source>
        <strain evidence="6 7">R2-400B4</strain>
    </source>
</reference>